<organism evidence="2 3">
    <name type="scientific">Seminavis robusta</name>
    <dbReference type="NCBI Taxonomy" id="568900"/>
    <lineage>
        <taxon>Eukaryota</taxon>
        <taxon>Sar</taxon>
        <taxon>Stramenopiles</taxon>
        <taxon>Ochrophyta</taxon>
        <taxon>Bacillariophyta</taxon>
        <taxon>Bacillariophyceae</taxon>
        <taxon>Bacillariophycidae</taxon>
        <taxon>Naviculales</taxon>
        <taxon>Naviculaceae</taxon>
        <taxon>Seminavis</taxon>
    </lineage>
</organism>
<protein>
    <submittedName>
        <fullName evidence="2">Helicase</fullName>
    </submittedName>
</protein>
<dbReference type="EMBL" id="CAICTM010000529">
    <property type="protein sequence ID" value="CAB9512335.1"/>
    <property type="molecule type" value="Genomic_DNA"/>
</dbReference>
<proteinExistence type="predicted"/>
<accession>A0A9N8HHD2</accession>
<keyword evidence="2" id="KW-0378">Hydrolase</keyword>
<keyword evidence="2" id="KW-0547">Nucleotide-binding</keyword>
<dbReference type="GO" id="GO:0004386">
    <property type="term" value="F:helicase activity"/>
    <property type="evidence" value="ECO:0007669"/>
    <property type="project" value="UniProtKB-KW"/>
</dbReference>
<dbReference type="OrthoDB" id="203630at2759"/>
<evidence type="ECO:0000313" key="3">
    <source>
        <dbReference type="Proteomes" id="UP001153069"/>
    </source>
</evidence>
<evidence type="ECO:0000259" key="1">
    <source>
        <dbReference type="Pfam" id="PF12705"/>
    </source>
</evidence>
<keyword evidence="3" id="KW-1185">Reference proteome</keyword>
<comment type="caution">
    <text evidence="2">The sequence shown here is derived from an EMBL/GenBank/DDBJ whole genome shotgun (WGS) entry which is preliminary data.</text>
</comment>
<dbReference type="Proteomes" id="UP001153069">
    <property type="component" value="Unassembled WGS sequence"/>
</dbReference>
<dbReference type="AlphaFoldDB" id="A0A9N8HHD2"/>
<sequence>MRLFSLRQCSCLSNKATVMRVGRAEFPLLPMANPLLLANARYNYFAVRSRRRIHTSRYLSKSAILQDTQNNEEPELLRPDQLCDGTIPYPKALSPSAIMEFKKCPQSFLFQYLYGLRQPTSEALAKGSMCHSALEHLFDLEPQDRTLKVLQDLFRTEWCRHRFTDTYRILFEKSNPDNPQILEWDTPAEREWGKSALKLLENYYELEDPKTLVRPNPLKREIWLNAHLSIDPAQGVTASPPKVQPDTPTFHVRGIVDRLDMVKTADASSKVCLRIVDYKTGKAPNLKYSHQMNEQIVQEAFFQLKIYALLLREKGAGNDVSFRENEMDVRLLRLFYLNSEPGRAVHWDMDMGSTRVEQDALLQEVHQELSNVWMQVVELVSSQDPLAFVGCDRSFCYCHKCRPRFVPGTVWEPPPS</sequence>
<keyword evidence="2" id="KW-0067">ATP-binding</keyword>
<dbReference type="Gene3D" id="3.90.320.10">
    <property type="match status" value="1"/>
</dbReference>
<name>A0A9N8HHD2_9STRA</name>
<dbReference type="Pfam" id="PF12705">
    <property type="entry name" value="PDDEXK_1"/>
    <property type="match status" value="1"/>
</dbReference>
<evidence type="ECO:0000313" key="2">
    <source>
        <dbReference type="EMBL" id="CAB9512335.1"/>
    </source>
</evidence>
<feature type="domain" description="PD-(D/E)XK endonuclease-like" evidence="1">
    <location>
        <begin position="93"/>
        <end position="375"/>
    </location>
</feature>
<reference evidence="2" key="1">
    <citation type="submission" date="2020-06" db="EMBL/GenBank/DDBJ databases">
        <authorList>
            <consortium name="Plant Systems Biology data submission"/>
        </authorList>
    </citation>
    <scope>NUCLEOTIDE SEQUENCE</scope>
    <source>
        <strain evidence="2">D6</strain>
    </source>
</reference>
<dbReference type="InterPro" id="IPR011604">
    <property type="entry name" value="PDDEXK-like_dom_sf"/>
</dbReference>
<gene>
    <name evidence="2" type="ORF">SEMRO_530_G161200.1</name>
</gene>
<keyword evidence="2" id="KW-0347">Helicase</keyword>
<dbReference type="InterPro" id="IPR038726">
    <property type="entry name" value="PDDEXK_AddAB-type"/>
</dbReference>